<dbReference type="InterPro" id="IPR001094">
    <property type="entry name" value="Flavdoxin-like"/>
</dbReference>
<dbReference type="PANTHER" id="PTHR19384">
    <property type="entry name" value="NITRIC OXIDE SYNTHASE-RELATED"/>
    <property type="match status" value="1"/>
</dbReference>
<gene>
    <name evidence="6" type="ORF">ABT57_22480</name>
</gene>
<reference evidence="6 7" key="1">
    <citation type="submission" date="2015-05" db="EMBL/GenBank/DDBJ databases">
        <title>Photobacterium galathea sp. nov.</title>
        <authorList>
            <person name="Machado H."/>
            <person name="Gram L."/>
        </authorList>
    </citation>
    <scope>NUCLEOTIDE SEQUENCE [LARGE SCALE GENOMIC DNA]</scope>
    <source>
        <strain evidence="6 7">DSM 22954</strain>
    </source>
</reference>
<evidence type="ECO:0000256" key="1">
    <source>
        <dbReference type="ARBA" id="ARBA00001917"/>
    </source>
</evidence>
<dbReference type="PRINTS" id="PR00369">
    <property type="entry name" value="FLAVODOXIN"/>
</dbReference>
<keyword evidence="4" id="KW-0249">Electron transport</keyword>
<dbReference type="InterPro" id="IPR008254">
    <property type="entry name" value="Flavodoxin/NO_synth"/>
</dbReference>
<accession>A0A0J1GZV3</accession>
<evidence type="ECO:0000313" key="7">
    <source>
        <dbReference type="Proteomes" id="UP000035909"/>
    </source>
</evidence>
<evidence type="ECO:0000313" key="6">
    <source>
        <dbReference type="EMBL" id="KLV05039.1"/>
    </source>
</evidence>
<dbReference type="GO" id="GO:0016491">
    <property type="term" value="F:oxidoreductase activity"/>
    <property type="evidence" value="ECO:0007669"/>
    <property type="project" value="TreeGrafter"/>
</dbReference>
<dbReference type="PANTHER" id="PTHR19384:SF128">
    <property type="entry name" value="NADPH OXIDOREDUCTASE A"/>
    <property type="match status" value="1"/>
</dbReference>
<dbReference type="GO" id="GO:0005829">
    <property type="term" value="C:cytosol"/>
    <property type="evidence" value="ECO:0007669"/>
    <property type="project" value="TreeGrafter"/>
</dbReference>
<dbReference type="OrthoDB" id="359268at2"/>
<dbReference type="SUPFAM" id="SSF52218">
    <property type="entry name" value="Flavoproteins"/>
    <property type="match status" value="1"/>
</dbReference>
<dbReference type="AlphaFoldDB" id="A0A0J1GZV3"/>
<sequence>MSHITLITGSTLGGAEYVADHLADLLEQDGHQTEIVNQADLATLSTDQIWLVICSTHGAGDYPDNFVHFAEQLASDQPDLSALRYGIIGLGDSSYDTFCAAAKNIDQQLATLGASRLGERLEIDVSQDPVPEDPAEEWLTTWKTHLNA</sequence>
<evidence type="ECO:0000256" key="4">
    <source>
        <dbReference type="ARBA" id="ARBA00022982"/>
    </source>
</evidence>
<protein>
    <submittedName>
        <fullName evidence="6">FMN-binding protein MioC</fullName>
    </submittedName>
</protein>
<organism evidence="6 7">
    <name type="scientific">Photobacterium ganghwense</name>
    <dbReference type="NCBI Taxonomy" id="320778"/>
    <lineage>
        <taxon>Bacteria</taxon>
        <taxon>Pseudomonadati</taxon>
        <taxon>Pseudomonadota</taxon>
        <taxon>Gammaproteobacteria</taxon>
        <taxon>Vibrionales</taxon>
        <taxon>Vibrionaceae</taxon>
        <taxon>Photobacterium</taxon>
    </lineage>
</organism>
<proteinExistence type="predicted"/>
<dbReference type="Gene3D" id="3.40.50.360">
    <property type="match status" value="1"/>
</dbReference>
<keyword evidence="3" id="KW-0288">FMN</keyword>
<dbReference type="PROSITE" id="PS50902">
    <property type="entry name" value="FLAVODOXIN_LIKE"/>
    <property type="match status" value="1"/>
</dbReference>
<dbReference type="RefSeq" id="WP_047887502.1">
    <property type="nucleotide sequence ID" value="NZ_CP071325.1"/>
</dbReference>
<dbReference type="NCBIfam" id="NF006531">
    <property type="entry name" value="PRK09004.1"/>
    <property type="match status" value="1"/>
</dbReference>
<name>A0A0J1GZV3_9GAMM</name>
<dbReference type="Pfam" id="PF00258">
    <property type="entry name" value="Flavodoxin_1"/>
    <property type="match status" value="1"/>
</dbReference>
<dbReference type="GO" id="GO:0050660">
    <property type="term" value="F:flavin adenine dinucleotide binding"/>
    <property type="evidence" value="ECO:0007669"/>
    <property type="project" value="TreeGrafter"/>
</dbReference>
<keyword evidence="2" id="KW-0285">Flavoprotein</keyword>
<dbReference type="PATRIC" id="fig|320778.3.peg.4819"/>
<evidence type="ECO:0000259" key="5">
    <source>
        <dbReference type="PROSITE" id="PS50902"/>
    </source>
</evidence>
<comment type="caution">
    <text evidence="6">The sequence shown here is derived from an EMBL/GenBank/DDBJ whole genome shotgun (WGS) entry which is preliminary data.</text>
</comment>
<feature type="domain" description="Flavodoxin-like" evidence="5">
    <location>
        <begin position="4"/>
        <end position="147"/>
    </location>
</feature>
<keyword evidence="4" id="KW-0813">Transport</keyword>
<keyword evidence="7" id="KW-1185">Reference proteome</keyword>
<dbReference type="STRING" id="320778.ABT57_22480"/>
<comment type="cofactor">
    <cofactor evidence="1">
        <name>FMN</name>
        <dbReference type="ChEBI" id="CHEBI:58210"/>
    </cofactor>
</comment>
<dbReference type="InterPro" id="IPR029039">
    <property type="entry name" value="Flavoprotein-like_sf"/>
</dbReference>
<dbReference type="GO" id="GO:0010181">
    <property type="term" value="F:FMN binding"/>
    <property type="evidence" value="ECO:0007669"/>
    <property type="project" value="InterPro"/>
</dbReference>
<dbReference type="Proteomes" id="UP000035909">
    <property type="component" value="Unassembled WGS sequence"/>
</dbReference>
<evidence type="ECO:0000256" key="2">
    <source>
        <dbReference type="ARBA" id="ARBA00022630"/>
    </source>
</evidence>
<dbReference type="EMBL" id="LDOU01000028">
    <property type="protein sequence ID" value="KLV05039.1"/>
    <property type="molecule type" value="Genomic_DNA"/>
</dbReference>
<evidence type="ECO:0000256" key="3">
    <source>
        <dbReference type="ARBA" id="ARBA00022643"/>
    </source>
</evidence>